<name>A0A6C0JYC4_9ZZZZ</name>
<dbReference type="AlphaFoldDB" id="A0A6C0JYC4"/>
<proteinExistence type="predicted"/>
<reference evidence="1" key="1">
    <citation type="journal article" date="2020" name="Nature">
        <title>Giant virus diversity and host interactions through global metagenomics.</title>
        <authorList>
            <person name="Schulz F."/>
            <person name="Roux S."/>
            <person name="Paez-Espino D."/>
            <person name="Jungbluth S."/>
            <person name="Walsh D.A."/>
            <person name="Denef V.J."/>
            <person name="McMahon K.D."/>
            <person name="Konstantinidis K.T."/>
            <person name="Eloe-Fadrosh E.A."/>
            <person name="Kyrpides N.C."/>
            <person name="Woyke T."/>
        </authorList>
    </citation>
    <scope>NUCLEOTIDE SEQUENCE</scope>
    <source>
        <strain evidence="1">GVMAG-S-1074260-58</strain>
    </source>
</reference>
<accession>A0A6C0JYC4</accession>
<evidence type="ECO:0000313" key="1">
    <source>
        <dbReference type="EMBL" id="QHU09387.1"/>
    </source>
</evidence>
<organism evidence="1">
    <name type="scientific">viral metagenome</name>
    <dbReference type="NCBI Taxonomy" id="1070528"/>
    <lineage>
        <taxon>unclassified sequences</taxon>
        <taxon>metagenomes</taxon>
        <taxon>organismal metagenomes</taxon>
    </lineage>
</organism>
<dbReference type="EMBL" id="MN740711">
    <property type="protein sequence ID" value="QHU09387.1"/>
    <property type="molecule type" value="Genomic_DNA"/>
</dbReference>
<sequence>MTTFISNENKQMLWNIMIETDIFAGVDDNKYRQVVTLFEEVITKLNIEDGKQLNIKNKMVLTEMTSKLRLIKNSKSILSYELNPQYSSDYRLVTNKKPDAIDFTDDIHENIVVEDDLNRLIQSREQIIKEVMTTLPPPKTTETHENEKEINLLQFLNKDIQTKNEVFKDIKLTCQQLSDGFKKLNILMEKMESVINV</sequence>
<protein>
    <submittedName>
        <fullName evidence="1">Uncharacterized protein</fullName>
    </submittedName>
</protein>